<evidence type="ECO:0000256" key="2">
    <source>
        <dbReference type="SAM" id="Phobius"/>
    </source>
</evidence>
<feature type="transmembrane region" description="Helical" evidence="2">
    <location>
        <begin position="870"/>
        <end position="888"/>
    </location>
</feature>
<dbReference type="Proteomes" id="UP001189429">
    <property type="component" value="Unassembled WGS sequence"/>
</dbReference>
<keyword evidence="2" id="KW-1133">Transmembrane helix</keyword>
<evidence type="ECO:0000313" key="4">
    <source>
        <dbReference type="Proteomes" id="UP001189429"/>
    </source>
</evidence>
<feature type="transmembrane region" description="Helical" evidence="2">
    <location>
        <begin position="535"/>
        <end position="555"/>
    </location>
</feature>
<protein>
    <recommendedName>
        <fullName evidence="5">H(+)-exporting diphosphatase</fullName>
    </recommendedName>
</protein>
<feature type="region of interest" description="Disordered" evidence="1">
    <location>
        <begin position="975"/>
        <end position="996"/>
    </location>
</feature>
<feature type="compositionally biased region" description="Gly residues" evidence="1">
    <location>
        <begin position="754"/>
        <end position="765"/>
    </location>
</feature>
<feature type="transmembrane region" description="Helical" evidence="2">
    <location>
        <begin position="943"/>
        <end position="963"/>
    </location>
</feature>
<evidence type="ECO:0000256" key="1">
    <source>
        <dbReference type="SAM" id="MobiDB-lite"/>
    </source>
</evidence>
<feature type="transmembrane region" description="Helical" evidence="2">
    <location>
        <begin position="507"/>
        <end position="523"/>
    </location>
</feature>
<name>A0ABN9V690_9DINO</name>
<reference evidence="3" key="1">
    <citation type="submission" date="2023-10" db="EMBL/GenBank/DDBJ databases">
        <authorList>
            <person name="Chen Y."/>
            <person name="Shah S."/>
            <person name="Dougan E. K."/>
            <person name="Thang M."/>
            <person name="Chan C."/>
        </authorList>
    </citation>
    <scope>NUCLEOTIDE SEQUENCE [LARGE SCALE GENOMIC DNA]</scope>
</reference>
<comment type="caution">
    <text evidence="3">The sequence shown here is derived from an EMBL/GenBank/DDBJ whole genome shotgun (WGS) entry which is preliminary data.</text>
</comment>
<feature type="region of interest" description="Disordered" evidence="1">
    <location>
        <begin position="161"/>
        <end position="271"/>
    </location>
</feature>
<feature type="transmembrane region" description="Helical" evidence="2">
    <location>
        <begin position="895"/>
        <end position="913"/>
    </location>
</feature>
<evidence type="ECO:0000313" key="3">
    <source>
        <dbReference type="EMBL" id="CAK0867506.1"/>
    </source>
</evidence>
<dbReference type="PANTHER" id="PTHR31610:SF0">
    <property type="entry name" value="SLC26A_SULP TRANSPORTER DOMAIN-CONTAINING PROTEIN"/>
    <property type="match status" value="1"/>
</dbReference>
<dbReference type="EMBL" id="CAUYUJ010016650">
    <property type="protein sequence ID" value="CAK0867506.1"/>
    <property type="molecule type" value="Genomic_DNA"/>
</dbReference>
<feature type="transmembrane region" description="Helical" evidence="2">
    <location>
        <begin position="561"/>
        <end position="579"/>
    </location>
</feature>
<feature type="region of interest" description="Disordered" evidence="1">
    <location>
        <begin position="107"/>
        <end position="127"/>
    </location>
</feature>
<proteinExistence type="predicted"/>
<keyword evidence="4" id="KW-1185">Reference proteome</keyword>
<feature type="compositionally biased region" description="Low complexity" evidence="1">
    <location>
        <begin position="161"/>
        <end position="191"/>
    </location>
</feature>
<keyword evidence="2" id="KW-0472">Membrane</keyword>
<gene>
    <name evidence="3" type="ORF">PCOR1329_LOCUS54431</name>
</gene>
<feature type="region of interest" description="Disordered" evidence="1">
    <location>
        <begin position="725"/>
        <end position="765"/>
    </location>
</feature>
<sequence length="996" mass="105943">MADKVQLSRADKPARKFFENPITWWKGASYGWNTDVTIWTGTGEAEALCELFFDNLATLLGVTGSAVGHIGYGIIGNSDLNGVPGYGLAVAQAWEKIYPGGAARRAADAPQLSGRRGRPLAAPRPPHLRRCFRARGPAQRSSCSSGTISCSVPDRNVAVAGTRRVRRGPCATPRTAARPAAPPRAVRGSSRWGRRSPRAELRNGRAEQAFGRAEQAGPVSGRRRSCEAAGGVRRQEGAAGGLEGPAARRSRAARVRTRSGSRSGHPEGRRARAQSVLSVQDICQGSAWSQTCACLGSGCVRLPPQILIPERARRLREAQRVPNVCRDRIRRHTPFPRGSKAIFGSQAPRLARFVVPSGRGLADFNRAIPGCAFALLFGNLFYAYQCGRLGSKEGRNDVTAQPYGMNTTGIYITLYAIQLEALFTGGFKYIDQAAGGDNDEDDDDEDVGWRHVEVSADAPRGGDVEGAALAAAEYAWKVGVSANLIMGLFEMLGGVLGEAIRKVTPTAAFYSPLLGVGFVWLAFSPMLKIAQEPMMCLIPILIVMVGFFGGVRFTIYKKLSLPIALTAILYATAAGWGGACKRKAGSVGAINYGYDLPFGSESNYEYVTCRGTSITSAEGAYEQFAWSSDILKDSIFVGLGGMGDIGDYISTIFLVAAVGFTGTMACVESASAAGDDYPMTETMLADGMGTAFGALFGSIYSTTGARAVEQKGWAHARAAVRAGAPAGEASGRADPPAGRATRLGAGRSRRAGAGPAGGERSTGGAGSVGGAVPGVPGACGFGALAARYSLFNGLIYFALLLSGLFASLYNVIPECANGAILLFVGLLLGRQAFEESPSKHYPALLLSIFPYICNWAKLSMPDEGVQMMGQAGGTLFSFVLAWMFCLCIDRKFLDATVLSFLAIWLSLFGFFASHNMANDEVPPTEGNEKIGFYGKEDHDYNNGWRWAVSWSLACVFFALHALLQKFDLVEKPDVADGEKEDEAPAINNGEDKVDSL</sequence>
<keyword evidence="2" id="KW-0812">Transmembrane</keyword>
<feature type="compositionally biased region" description="Low complexity" evidence="1">
    <location>
        <begin position="737"/>
        <end position="746"/>
    </location>
</feature>
<evidence type="ECO:0008006" key="5">
    <source>
        <dbReference type="Google" id="ProtNLM"/>
    </source>
</evidence>
<organism evidence="3 4">
    <name type="scientific">Prorocentrum cordatum</name>
    <dbReference type="NCBI Taxonomy" id="2364126"/>
    <lineage>
        <taxon>Eukaryota</taxon>
        <taxon>Sar</taxon>
        <taxon>Alveolata</taxon>
        <taxon>Dinophyceae</taxon>
        <taxon>Prorocentrales</taxon>
        <taxon>Prorocentraceae</taxon>
        <taxon>Prorocentrum</taxon>
    </lineage>
</organism>
<feature type="compositionally biased region" description="Basic residues" evidence="1">
    <location>
        <begin position="248"/>
        <end position="259"/>
    </location>
</feature>
<feature type="transmembrane region" description="Helical" evidence="2">
    <location>
        <begin position="788"/>
        <end position="805"/>
    </location>
</feature>
<dbReference type="PANTHER" id="PTHR31610">
    <property type="entry name" value="SLR0360 PROTEIN"/>
    <property type="match status" value="1"/>
</dbReference>
<accession>A0ABN9V690</accession>